<gene>
    <name evidence="2" type="ORF">SAMN05660330_03916</name>
    <name evidence="3" type="ORF">SAMN05660330_04175</name>
</gene>
<evidence type="ECO:0000313" key="4">
    <source>
        <dbReference type="Proteomes" id="UP000199073"/>
    </source>
</evidence>
<accession>A0A1H0VQ18</accession>
<dbReference type="InterPro" id="IPR038717">
    <property type="entry name" value="Tc1-like_DDE_dom"/>
</dbReference>
<organism evidence="3 4">
    <name type="scientific">Desulforhopalus singaporensis</name>
    <dbReference type="NCBI Taxonomy" id="91360"/>
    <lineage>
        <taxon>Bacteria</taxon>
        <taxon>Pseudomonadati</taxon>
        <taxon>Thermodesulfobacteriota</taxon>
        <taxon>Desulfobulbia</taxon>
        <taxon>Desulfobulbales</taxon>
        <taxon>Desulfocapsaceae</taxon>
        <taxon>Desulforhopalus</taxon>
    </lineage>
</organism>
<evidence type="ECO:0000313" key="2">
    <source>
        <dbReference type="EMBL" id="SDP74571.1"/>
    </source>
</evidence>
<dbReference type="Proteomes" id="UP000199073">
    <property type="component" value="Unassembled WGS sequence"/>
</dbReference>
<dbReference type="Gene3D" id="3.30.420.10">
    <property type="entry name" value="Ribonuclease H-like superfamily/Ribonuclease H"/>
    <property type="match status" value="1"/>
</dbReference>
<dbReference type="EMBL" id="FNJI01000058">
    <property type="protein sequence ID" value="SDP80361.1"/>
    <property type="molecule type" value="Genomic_DNA"/>
</dbReference>
<evidence type="ECO:0000313" key="3">
    <source>
        <dbReference type="EMBL" id="SDP80361.1"/>
    </source>
</evidence>
<proteinExistence type="predicted"/>
<sequence>IKFLKRLIANTDRPVFLILDNCSVHRSNEVRQYVESTNGKLRIFFLPPYAPELNPDEHVWNYLKNHNIGRQTTTSAWDLYKRIMKVMRSLQRSPEIVKSFFQHPWTKYSLVSTD</sequence>
<protein>
    <submittedName>
        <fullName evidence="3">DDE superfamily endonuclease</fullName>
    </submittedName>
</protein>
<keyword evidence="3" id="KW-0540">Nuclease</keyword>
<keyword evidence="4" id="KW-1185">Reference proteome</keyword>
<dbReference type="AlphaFoldDB" id="A0A1H0VQ18"/>
<dbReference type="InterPro" id="IPR036397">
    <property type="entry name" value="RNaseH_sf"/>
</dbReference>
<feature type="non-terminal residue" evidence="3">
    <location>
        <position position="1"/>
    </location>
</feature>
<feature type="domain" description="Tc1-like transposase DDE" evidence="1">
    <location>
        <begin position="2"/>
        <end position="69"/>
    </location>
</feature>
<evidence type="ECO:0000259" key="1">
    <source>
        <dbReference type="Pfam" id="PF13358"/>
    </source>
</evidence>
<keyword evidence="3" id="KW-0378">Hydrolase</keyword>
<dbReference type="Pfam" id="PF13358">
    <property type="entry name" value="DDE_3"/>
    <property type="match status" value="1"/>
</dbReference>
<dbReference type="RefSeq" id="WP_176761326.1">
    <property type="nucleotide sequence ID" value="NZ_FNJI01000043.1"/>
</dbReference>
<dbReference type="GO" id="GO:0003676">
    <property type="term" value="F:nucleic acid binding"/>
    <property type="evidence" value="ECO:0007669"/>
    <property type="project" value="InterPro"/>
</dbReference>
<keyword evidence="3" id="KW-0255">Endonuclease</keyword>
<dbReference type="GO" id="GO:0004519">
    <property type="term" value="F:endonuclease activity"/>
    <property type="evidence" value="ECO:0007669"/>
    <property type="project" value="UniProtKB-KW"/>
</dbReference>
<reference evidence="3 4" key="1">
    <citation type="submission" date="2016-10" db="EMBL/GenBank/DDBJ databases">
        <authorList>
            <person name="de Groot N.N."/>
        </authorList>
    </citation>
    <scope>NUCLEOTIDE SEQUENCE [LARGE SCALE GENOMIC DNA]</scope>
    <source>
        <strain evidence="3 4">DSM 12130</strain>
    </source>
</reference>
<dbReference type="EMBL" id="FNJI01000043">
    <property type="protein sequence ID" value="SDP74571.1"/>
    <property type="molecule type" value="Genomic_DNA"/>
</dbReference>
<name>A0A1H0VQ18_9BACT</name>